<reference evidence="2 3" key="1">
    <citation type="submission" date="2018-11" db="EMBL/GenBank/DDBJ databases">
        <title>Genomes From Bacteria Associated with the Canine Oral Cavity: a Test Case for Automated Genome-Based Taxonomic Assignment.</title>
        <authorList>
            <person name="Coil D.A."/>
            <person name="Jospin G."/>
            <person name="Darling A.E."/>
            <person name="Wallis C."/>
            <person name="Davis I.J."/>
            <person name="Harris S."/>
            <person name="Eisen J.A."/>
            <person name="Holcombe L.J."/>
            <person name="O'Flynn C."/>
        </authorList>
    </citation>
    <scope>NUCLEOTIDE SEQUENCE [LARGE SCALE GENOMIC DNA]</scope>
    <source>
        <strain evidence="2 3">COT-280</strain>
    </source>
</reference>
<evidence type="ECO:0000256" key="1">
    <source>
        <dbReference type="SAM" id="SignalP"/>
    </source>
</evidence>
<keyword evidence="1" id="KW-0732">Signal</keyword>
<evidence type="ECO:0000313" key="3">
    <source>
        <dbReference type="Proteomes" id="UP000269923"/>
    </source>
</evidence>
<dbReference type="RefSeq" id="WP_124793910.1">
    <property type="nucleotide sequence ID" value="NZ_RQYC01000001.1"/>
</dbReference>
<organism evidence="2 3">
    <name type="scientific">Conchiformibius steedae</name>
    <dbReference type="NCBI Taxonomy" id="153493"/>
    <lineage>
        <taxon>Bacteria</taxon>
        <taxon>Pseudomonadati</taxon>
        <taxon>Pseudomonadota</taxon>
        <taxon>Betaproteobacteria</taxon>
        <taxon>Neisseriales</taxon>
        <taxon>Neisseriaceae</taxon>
        <taxon>Conchiformibius</taxon>
    </lineage>
</organism>
<keyword evidence="3" id="KW-1185">Reference proteome</keyword>
<dbReference type="PROSITE" id="PS51257">
    <property type="entry name" value="PROKAR_LIPOPROTEIN"/>
    <property type="match status" value="1"/>
</dbReference>
<evidence type="ECO:0008006" key="4">
    <source>
        <dbReference type="Google" id="ProtNLM"/>
    </source>
</evidence>
<comment type="caution">
    <text evidence="2">The sequence shown here is derived from an EMBL/GenBank/DDBJ whole genome shotgun (WGS) entry which is preliminary data.</text>
</comment>
<dbReference type="OrthoDB" id="660752at2"/>
<dbReference type="STRING" id="1121352.GCA_000620925_00366"/>
<accession>A0A3P2A8I2</accession>
<proteinExistence type="predicted"/>
<evidence type="ECO:0000313" key="2">
    <source>
        <dbReference type="EMBL" id="RRD91737.1"/>
    </source>
</evidence>
<dbReference type="AlphaFoldDB" id="A0A3P2A8I2"/>
<feature type="chain" id="PRO_5018026596" description="Lipoprotein" evidence="1">
    <location>
        <begin position="20"/>
        <end position="205"/>
    </location>
</feature>
<protein>
    <recommendedName>
        <fullName evidence="4">Lipoprotein</fullName>
    </recommendedName>
</protein>
<name>A0A3P2A8I2_9NEIS</name>
<feature type="signal peptide" evidence="1">
    <location>
        <begin position="1"/>
        <end position="19"/>
    </location>
</feature>
<dbReference type="EMBL" id="RQYC01000001">
    <property type="protein sequence ID" value="RRD91737.1"/>
    <property type="molecule type" value="Genomic_DNA"/>
</dbReference>
<gene>
    <name evidence="2" type="ORF">EII21_01565</name>
</gene>
<dbReference type="Proteomes" id="UP000269923">
    <property type="component" value="Unassembled WGS sequence"/>
</dbReference>
<sequence length="205" mass="23693">MIKKIFSSLMLASVLLTGACGDAAEADTPAKKSAAKSAPAPRRNLLEDTTLLQSAQNSLPQQPQFAGKPVYIYEKIDFFNGVRPRIELLAQDPQHPDKLLFFRYEHGKWQLIENEDEEFATKKKPERHLMPLAQIRFQDVPKIAQMWRQHAKQTQAVIREPYHIAFVLLPKTQQRFWHTAELEAHGAQYYLSVFPDFSIFEFKKL</sequence>